<keyword evidence="7" id="KW-1185">Reference proteome</keyword>
<keyword evidence="4" id="KW-0804">Transcription</keyword>
<dbReference type="CDD" id="cd05466">
    <property type="entry name" value="PBP2_LTTR_substrate"/>
    <property type="match status" value="1"/>
</dbReference>
<dbReference type="PANTHER" id="PTHR30126:SF39">
    <property type="entry name" value="HTH-TYPE TRANSCRIPTIONAL REGULATOR CYSL"/>
    <property type="match status" value="1"/>
</dbReference>
<dbReference type="PROSITE" id="PS50931">
    <property type="entry name" value="HTH_LYSR"/>
    <property type="match status" value="1"/>
</dbReference>
<feature type="domain" description="HTH lysR-type" evidence="5">
    <location>
        <begin position="33"/>
        <end position="90"/>
    </location>
</feature>
<dbReference type="STRING" id="310781.SAMN05216259_11939"/>
<dbReference type="Proteomes" id="UP000199341">
    <property type="component" value="Unassembled WGS sequence"/>
</dbReference>
<dbReference type="FunFam" id="1.10.10.10:FF:000001">
    <property type="entry name" value="LysR family transcriptional regulator"/>
    <property type="match status" value="1"/>
</dbReference>
<name>A0A1H0QNT1_9ACTN</name>
<dbReference type="InterPro" id="IPR005119">
    <property type="entry name" value="LysR_subst-bd"/>
</dbReference>
<comment type="similarity">
    <text evidence="1">Belongs to the LysR transcriptional regulatory family.</text>
</comment>
<sequence length="326" mass="34299">MRDPRRHRGLCAIPQGTGPFGIPGRRAAFCSGVELRQLRVFEAVLRHGTVTDAAIALGLAPSSVSQQIRVLESALGVSLFMRGAKGMAPTPAGLRLHGWARSLLDTAEEAVRDVRAERPRLRLGALETLAGSHVPAVLGRLAERRPDVEVEVHSDRARDGLFADVAAGRLDAALLLDAGGDVGGLGFPVPPGPLAFLDLDPVPLDLVAAPAHALAGRAGLSPADLDGERLLVNVPQCSFRMAADRVLGAGPERVMAGGVSVMRAWAEHGLGIALLPRFAVAAGLRAGTLTRLDLPVPDLSLRLVWREDRETLPGLRDVLYAAVAPA</sequence>
<evidence type="ECO:0000256" key="2">
    <source>
        <dbReference type="ARBA" id="ARBA00023015"/>
    </source>
</evidence>
<dbReference type="GO" id="GO:0003700">
    <property type="term" value="F:DNA-binding transcription factor activity"/>
    <property type="evidence" value="ECO:0007669"/>
    <property type="project" value="InterPro"/>
</dbReference>
<dbReference type="Pfam" id="PF03466">
    <property type="entry name" value="LysR_substrate"/>
    <property type="match status" value="1"/>
</dbReference>
<evidence type="ECO:0000313" key="7">
    <source>
        <dbReference type="Proteomes" id="UP000199341"/>
    </source>
</evidence>
<protein>
    <submittedName>
        <fullName evidence="6">DNA-binding transcriptional regulator, LysR family</fullName>
    </submittedName>
</protein>
<dbReference type="Gene3D" id="3.40.190.10">
    <property type="entry name" value="Periplasmic binding protein-like II"/>
    <property type="match status" value="2"/>
</dbReference>
<reference evidence="6 7" key="1">
    <citation type="submission" date="2016-10" db="EMBL/GenBank/DDBJ databases">
        <authorList>
            <person name="de Groot N.N."/>
        </authorList>
    </citation>
    <scope>NUCLEOTIDE SEQUENCE [LARGE SCALE GENOMIC DNA]</scope>
    <source>
        <strain evidence="6 7">CGMCC 4.2022</strain>
    </source>
</reference>
<dbReference type="Gene3D" id="1.10.10.10">
    <property type="entry name" value="Winged helix-like DNA-binding domain superfamily/Winged helix DNA-binding domain"/>
    <property type="match status" value="1"/>
</dbReference>
<keyword evidence="2" id="KW-0805">Transcription regulation</keyword>
<dbReference type="InterPro" id="IPR036388">
    <property type="entry name" value="WH-like_DNA-bd_sf"/>
</dbReference>
<evidence type="ECO:0000256" key="4">
    <source>
        <dbReference type="ARBA" id="ARBA00023163"/>
    </source>
</evidence>
<dbReference type="SUPFAM" id="SSF53850">
    <property type="entry name" value="Periplasmic binding protein-like II"/>
    <property type="match status" value="1"/>
</dbReference>
<dbReference type="PANTHER" id="PTHR30126">
    <property type="entry name" value="HTH-TYPE TRANSCRIPTIONAL REGULATOR"/>
    <property type="match status" value="1"/>
</dbReference>
<gene>
    <name evidence="6" type="ORF">SAMN05216259_11939</name>
</gene>
<dbReference type="AlphaFoldDB" id="A0A1H0QNT1"/>
<proteinExistence type="inferred from homology"/>
<dbReference type="InterPro" id="IPR036390">
    <property type="entry name" value="WH_DNA-bd_sf"/>
</dbReference>
<organism evidence="6 7">
    <name type="scientific">Actinacidiphila guanduensis</name>
    <dbReference type="NCBI Taxonomy" id="310781"/>
    <lineage>
        <taxon>Bacteria</taxon>
        <taxon>Bacillati</taxon>
        <taxon>Actinomycetota</taxon>
        <taxon>Actinomycetes</taxon>
        <taxon>Kitasatosporales</taxon>
        <taxon>Streptomycetaceae</taxon>
        <taxon>Actinacidiphila</taxon>
    </lineage>
</organism>
<accession>A0A1H0QNT1</accession>
<dbReference type="EMBL" id="FNIE01000019">
    <property type="protein sequence ID" value="SDP18409.1"/>
    <property type="molecule type" value="Genomic_DNA"/>
</dbReference>
<keyword evidence="3 6" id="KW-0238">DNA-binding</keyword>
<dbReference type="Pfam" id="PF00126">
    <property type="entry name" value="HTH_1"/>
    <property type="match status" value="1"/>
</dbReference>
<dbReference type="InterPro" id="IPR000847">
    <property type="entry name" value="LysR_HTH_N"/>
</dbReference>
<evidence type="ECO:0000259" key="5">
    <source>
        <dbReference type="PROSITE" id="PS50931"/>
    </source>
</evidence>
<evidence type="ECO:0000256" key="1">
    <source>
        <dbReference type="ARBA" id="ARBA00009437"/>
    </source>
</evidence>
<dbReference type="SUPFAM" id="SSF46785">
    <property type="entry name" value="Winged helix' DNA-binding domain"/>
    <property type="match status" value="1"/>
</dbReference>
<evidence type="ECO:0000313" key="6">
    <source>
        <dbReference type="EMBL" id="SDP18409.1"/>
    </source>
</evidence>
<dbReference type="GO" id="GO:0000976">
    <property type="term" value="F:transcription cis-regulatory region binding"/>
    <property type="evidence" value="ECO:0007669"/>
    <property type="project" value="TreeGrafter"/>
</dbReference>
<evidence type="ECO:0000256" key="3">
    <source>
        <dbReference type="ARBA" id="ARBA00023125"/>
    </source>
</evidence>